<sequence length="120" mass="12889">MANTYNVYFGLPGNLIEIAEGQSGLSIIVPYTLGYNIEYNWRVDTDTGSETITGDVWSFTALVYDPPFPSGITLKYEGDEGYPGDPGDGPLPAGTATGVNNIATLKRIVAAANNKIFYET</sequence>
<accession>A0A0F9DIR1</accession>
<dbReference type="EMBL" id="LAZR01028789">
    <property type="protein sequence ID" value="KKL61534.1"/>
    <property type="molecule type" value="Genomic_DNA"/>
</dbReference>
<name>A0A0F9DIR1_9ZZZZ</name>
<gene>
    <name evidence="1" type="ORF">LCGC14_2194350</name>
</gene>
<proteinExistence type="predicted"/>
<evidence type="ECO:0000313" key="1">
    <source>
        <dbReference type="EMBL" id="KKL61534.1"/>
    </source>
</evidence>
<protein>
    <submittedName>
        <fullName evidence="1">Uncharacterized protein</fullName>
    </submittedName>
</protein>
<reference evidence="1" key="1">
    <citation type="journal article" date="2015" name="Nature">
        <title>Complex archaea that bridge the gap between prokaryotes and eukaryotes.</title>
        <authorList>
            <person name="Spang A."/>
            <person name="Saw J.H."/>
            <person name="Jorgensen S.L."/>
            <person name="Zaremba-Niedzwiedzka K."/>
            <person name="Martijn J."/>
            <person name="Lind A.E."/>
            <person name="van Eijk R."/>
            <person name="Schleper C."/>
            <person name="Guy L."/>
            <person name="Ettema T.J."/>
        </authorList>
    </citation>
    <scope>NUCLEOTIDE SEQUENCE</scope>
</reference>
<dbReference type="AlphaFoldDB" id="A0A0F9DIR1"/>
<comment type="caution">
    <text evidence="1">The sequence shown here is derived from an EMBL/GenBank/DDBJ whole genome shotgun (WGS) entry which is preliminary data.</text>
</comment>
<organism evidence="1">
    <name type="scientific">marine sediment metagenome</name>
    <dbReference type="NCBI Taxonomy" id="412755"/>
    <lineage>
        <taxon>unclassified sequences</taxon>
        <taxon>metagenomes</taxon>
        <taxon>ecological metagenomes</taxon>
    </lineage>
</organism>